<dbReference type="eggNOG" id="COG1215">
    <property type="taxonomic scope" value="Bacteria"/>
</dbReference>
<dbReference type="Pfam" id="PF00535">
    <property type="entry name" value="Glycos_transf_2"/>
    <property type="match status" value="1"/>
</dbReference>
<dbReference type="HOGENOM" id="CLU_099868_0_0_11"/>
<dbReference type="InterPro" id="IPR001173">
    <property type="entry name" value="Glyco_trans_2-like"/>
</dbReference>
<keyword evidence="2" id="KW-0808">Transferase</keyword>
<feature type="domain" description="Glycosyltransferase 2-like" evidence="1">
    <location>
        <begin position="7"/>
        <end position="165"/>
    </location>
</feature>
<name>A0A0H3D657_AMYMU</name>
<protein>
    <submittedName>
        <fullName evidence="2">Glycosyltransferase</fullName>
    </submittedName>
</protein>
<dbReference type="Proteomes" id="UP000000328">
    <property type="component" value="Chromosome"/>
</dbReference>
<dbReference type="GeneID" id="92871744"/>
<dbReference type="Gene3D" id="3.90.550.10">
    <property type="entry name" value="Spore Coat Polysaccharide Biosynthesis Protein SpsA, Chain A"/>
    <property type="match status" value="1"/>
</dbReference>
<evidence type="ECO:0000313" key="2">
    <source>
        <dbReference type="EMBL" id="ADJ45787.1"/>
    </source>
</evidence>
<dbReference type="KEGG" id="amd:AMED_4010"/>
<dbReference type="GO" id="GO:0016740">
    <property type="term" value="F:transferase activity"/>
    <property type="evidence" value="ECO:0007669"/>
    <property type="project" value="UniProtKB-KW"/>
</dbReference>
<gene>
    <name evidence="2" type="ordered locus">AMED_4010</name>
</gene>
<accession>A0A0H3D657</accession>
<dbReference type="InterPro" id="IPR050834">
    <property type="entry name" value="Glycosyltransf_2"/>
</dbReference>
<dbReference type="PANTHER" id="PTHR43685:SF14">
    <property type="entry name" value="GLYCOSYLTRANSFERASE 2-LIKE DOMAIN-CONTAINING PROTEIN"/>
    <property type="match status" value="1"/>
</dbReference>
<evidence type="ECO:0000259" key="1">
    <source>
        <dbReference type="Pfam" id="PF00535"/>
    </source>
</evidence>
<dbReference type="PANTHER" id="PTHR43685">
    <property type="entry name" value="GLYCOSYLTRANSFERASE"/>
    <property type="match status" value="1"/>
</dbReference>
<dbReference type="CDD" id="cd00761">
    <property type="entry name" value="Glyco_tranf_GTA_type"/>
    <property type="match status" value="1"/>
</dbReference>
<dbReference type="OrthoDB" id="9802632at2"/>
<dbReference type="InterPro" id="IPR029044">
    <property type="entry name" value="Nucleotide-diphossugar_trans"/>
</dbReference>
<organism evidence="2 3">
    <name type="scientific">Amycolatopsis mediterranei (strain U-32)</name>
    <dbReference type="NCBI Taxonomy" id="749927"/>
    <lineage>
        <taxon>Bacteria</taxon>
        <taxon>Bacillati</taxon>
        <taxon>Actinomycetota</taxon>
        <taxon>Actinomycetes</taxon>
        <taxon>Pseudonocardiales</taxon>
        <taxon>Pseudonocardiaceae</taxon>
        <taxon>Amycolatopsis</taxon>
    </lineage>
</organism>
<evidence type="ECO:0000313" key="3">
    <source>
        <dbReference type="Proteomes" id="UP000000328"/>
    </source>
</evidence>
<reference evidence="2 3" key="1">
    <citation type="journal article" date="2010" name="Cell Res.">
        <title>Complete genome sequence of the rifamycin SV-producing Amycolatopsis mediterranei U32 revealed its genetic characteristics in phylogeny and metabolism.</title>
        <authorList>
            <person name="Zhao W."/>
            <person name="Zhong Y."/>
            <person name="Yuan H."/>
            <person name="Wang J."/>
            <person name="Zheng H."/>
            <person name="Wang Y."/>
            <person name="Cen X."/>
            <person name="Xu F."/>
            <person name="Bai J."/>
            <person name="Han X."/>
            <person name="Lu G."/>
            <person name="Zhu Y."/>
            <person name="Shao Z."/>
            <person name="Yan H."/>
            <person name="Li C."/>
            <person name="Peng N."/>
            <person name="Zhang Z."/>
            <person name="Zhang Y."/>
            <person name="Lin W."/>
            <person name="Fan Y."/>
            <person name="Qin Z."/>
            <person name="Hu Y."/>
            <person name="Zhu B."/>
            <person name="Wang S."/>
            <person name="Ding X."/>
            <person name="Zhao G.P."/>
        </authorList>
    </citation>
    <scope>NUCLEOTIDE SEQUENCE [LARGE SCALE GENOMIC DNA]</scope>
    <source>
        <strain evidence="3">U-32</strain>
    </source>
</reference>
<dbReference type="PATRIC" id="fig|749927.5.peg.4148"/>
<dbReference type="SUPFAM" id="SSF53448">
    <property type="entry name" value="Nucleotide-diphospho-sugar transferases"/>
    <property type="match status" value="1"/>
</dbReference>
<dbReference type="RefSeq" id="WP_013225859.1">
    <property type="nucleotide sequence ID" value="NC_014318.1"/>
</dbReference>
<proteinExistence type="predicted"/>
<dbReference type="AlphaFoldDB" id="A0A0H3D657"/>
<sequence length="252" mass="28210">MTGRLWVIIPAYNEEKWIEGPLRSLAAQRFRDFTVLVVDNASTDATADVVRAFAAAHPEMDVRVIGERQKGTGAACDTGMRQAIENGATHLARTDADCLVAPQWTEAVMRGFASGLELIGGRFKARTDDFAVPRTERAVLAFLVGFGGYAARFRRANRGPEYLGPYLLCAGGNTAITASLYERCGGYPRSCIEEDHEDRTLVNRVRCVTRAYGRRRDMVVYWSQRRTKAWGIRNTFAWYTSHGYRGETVDVR</sequence>
<dbReference type="EMBL" id="CP002000">
    <property type="protein sequence ID" value="ADJ45787.1"/>
    <property type="molecule type" value="Genomic_DNA"/>
</dbReference>